<proteinExistence type="predicted"/>
<comment type="subcellular location">
    <subcellularLocation>
        <location evidence="2">Membrane</location>
    </subcellularLocation>
</comment>
<dbReference type="SMART" id="SM00387">
    <property type="entry name" value="HATPase_c"/>
    <property type="match status" value="1"/>
</dbReference>
<feature type="transmembrane region" description="Helical" evidence="14">
    <location>
        <begin position="111"/>
        <end position="130"/>
    </location>
</feature>
<evidence type="ECO:0000256" key="5">
    <source>
        <dbReference type="ARBA" id="ARBA00022679"/>
    </source>
</evidence>
<dbReference type="InterPro" id="IPR004358">
    <property type="entry name" value="Sig_transdc_His_kin-like_C"/>
</dbReference>
<dbReference type="EMBL" id="JAAIJQ010000005">
    <property type="protein sequence ID" value="NEV60779.1"/>
    <property type="molecule type" value="Genomic_DNA"/>
</dbReference>
<keyword evidence="7" id="KW-0547">Nucleotide-binding</keyword>
<protein>
    <recommendedName>
        <fullName evidence="3">histidine kinase</fullName>
        <ecNumber evidence="3">2.7.13.3</ecNumber>
    </recommendedName>
</protein>
<dbReference type="CDD" id="cd17546">
    <property type="entry name" value="REC_hyHK_CKI1_RcsC-like"/>
    <property type="match status" value="1"/>
</dbReference>
<dbReference type="InterPro" id="IPR036890">
    <property type="entry name" value="HATPase_C_sf"/>
</dbReference>
<keyword evidence="11" id="KW-0902">Two-component regulatory system</keyword>
<evidence type="ECO:0000256" key="3">
    <source>
        <dbReference type="ARBA" id="ARBA00012438"/>
    </source>
</evidence>
<evidence type="ECO:0000256" key="4">
    <source>
        <dbReference type="ARBA" id="ARBA00022553"/>
    </source>
</evidence>
<evidence type="ECO:0000256" key="8">
    <source>
        <dbReference type="ARBA" id="ARBA00022777"/>
    </source>
</evidence>
<dbReference type="InterPro" id="IPR005467">
    <property type="entry name" value="His_kinase_dom"/>
</dbReference>
<evidence type="ECO:0000256" key="13">
    <source>
        <dbReference type="PROSITE-ProRule" id="PRU00169"/>
    </source>
</evidence>
<dbReference type="PANTHER" id="PTHR45339:SF1">
    <property type="entry name" value="HYBRID SIGNAL TRANSDUCTION HISTIDINE KINASE J"/>
    <property type="match status" value="1"/>
</dbReference>
<comment type="caution">
    <text evidence="17">The sequence shown here is derived from an EMBL/GenBank/DDBJ whole genome shotgun (WGS) entry which is preliminary data.</text>
</comment>
<feature type="domain" description="Histidine kinase" evidence="15">
    <location>
        <begin position="180"/>
        <end position="403"/>
    </location>
</feature>
<dbReference type="InterPro" id="IPR036097">
    <property type="entry name" value="HisK_dim/P_sf"/>
</dbReference>
<evidence type="ECO:0000259" key="16">
    <source>
        <dbReference type="PROSITE" id="PS50110"/>
    </source>
</evidence>
<dbReference type="SUPFAM" id="SSF55874">
    <property type="entry name" value="ATPase domain of HSP90 chaperone/DNA topoisomerase II/histidine kinase"/>
    <property type="match status" value="1"/>
</dbReference>
<keyword evidence="10 14" id="KW-1133">Transmembrane helix</keyword>
<dbReference type="GO" id="GO:0005524">
    <property type="term" value="F:ATP binding"/>
    <property type="evidence" value="ECO:0007669"/>
    <property type="project" value="UniProtKB-KW"/>
</dbReference>
<dbReference type="InterPro" id="IPR003594">
    <property type="entry name" value="HATPase_dom"/>
</dbReference>
<organism evidence="17 18">
    <name type="scientific">Thiorhodococcus minor</name>
    <dbReference type="NCBI Taxonomy" id="57489"/>
    <lineage>
        <taxon>Bacteria</taxon>
        <taxon>Pseudomonadati</taxon>
        <taxon>Pseudomonadota</taxon>
        <taxon>Gammaproteobacteria</taxon>
        <taxon>Chromatiales</taxon>
        <taxon>Chromatiaceae</taxon>
        <taxon>Thiorhodococcus</taxon>
    </lineage>
</organism>
<dbReference type="FunFam" id="1.10.287.130:FF:000004">
    <property type="entry name" value="Ethylene receptor 1"/>
    <property type="match status" value="1"/>
</dbReference>
<evidence type="ECO:0000313" key="18">
    <source>
        <dbReference type="Proteomes" id="UP000483379"/>
    </source>
</evidence>
<dbReference type="GO" id="GO:0000155">
    <property type="term" value="F:phosphorelay sensor kinase activity"/>
    <property type="evidence" value="ECO:0007669"/>
    <property type="project" value="InterPro"/>
</dbReference>
<evidence type="ECO:0000259" key="15">
    <source>
        <dbReference type="PROSITE" id="PS50109"/>
    </source>
</evidence>
<dbReference type="Gene3D" id="3.30.565.10">
    <property type="entry name" value="Histidine kinase-like ATPase, C-terminal domain"/>
    <property type="match status" value="1"/>
</dbReference>
<keyword evidence="9" id="KW-0067">ATP-binding</keyword>
<evidence type="ECO:0000256" key="12">
    <source>
        <dbReference type="ARBA" id="ARBA00023136"/>
    </source>
</evidence>
<feature type="transmembrane region" description="Helical" evidence="14">
    <location>
        <begin position="136"/>
        <end position="154"/>
    </location>
</feature>
<dbReference type="SUPFAM" id="SSF47384">
    <property type="entry name" value="Homodimeric domain of signal transducing histidine kinase"/>
    <property type="match status" value="1"/>
</dbReference>
<dbReference type="Gene3D" id="1.10.287.130">
    <property type="match status" value="1"/>
</dbReference>
<dbReference type="SMART" id="SM00388">
    <property type="entry name" value="HisKA"/>
    <property type="match status" value="1"/>
</dbReference>
<evidence type="ECO:0000256" key="7">
    <source>
        <dbReference type="ARBA" id="ARBA00022741"/>
    </source>
</evidence>
<dbReference type="PRINTS" id="PR00344">
    <property type="entry name" value="BCTRLSENSOR"/>
</dbReference>
<dbReference type="InterPro" id="IPR011006">
    <property type="entry name" value="CheY-like_superfamily"/>
</dbReference>
<dbReference type="PROSITE" id="PS50110">
    <property type="entry name" value="RESPONSE_REGULATORY"/>
    <property type="match status" value="1"/>
</dbReference>
<dbReference type="Pfam" id="PF00072">
    <property type="entry name" value="Response_reg"/>
    <property type="match status" value="1"/>
</dbReference>
<comment type="catalytic activity">
    <reaction evidence="1">
        <text>ATP + protein L-histidine = ADP + protein N-phospho-L-histidine.</text>
        <dbReference type="EC" id="2.7.13.3"/>
    </reaction>
</comment>
<evidence type="ECO:0000256" key="11">
    <source>
        <dbReference type="ARBA" id="ARBA00023012"/>
    </source>
</evidence>
<feature type="transmembrane region" description="Helical" evidence="14">
    <location>
        <begin position="36"/>
        <end position="55"/>
    </location>
</feature>
<dbReference type="RefSeq" id="WP_164450830.1">
    <property type="nucleotide sequence ID" value="NZ_JAAIJQ010000005.1"/>
</dbReference>
<feature type="domain" description="Response regulatory" evidence="16">
    <location>
        <begin position="562"/>
        <end position="678"/>
    </location>
</feature>
<dbReference type="SUPFAM" id="SSF52172">
    <property type="entry name" value="CheY-like"/>
    <property type="match status" value="1"/>
</dbReference>
<dbReference type="SMART" id="SM00448">
    <property type="entry name" value="REC"/>
    <property type="match status" value="1"/>
</dbReference>
<dbReference type="GO" id="GO:0016020">
    <property type="term" value="C:membrane"/>
    <property type="evidence" value="ECO:0007669"/>
    <property type="project" value="UniProtKB-SubCell"/>
</dbReference>
<accession>A0A6M0JUD8</accession>
<dbReference type="AlphaFoldDB" id="A0A6M0JUD8"/>
<name>A0A6M0JUD8_9GAMM</name>
<dbReference type="FunFam" id="3.30.565.10:FF:000010">
    <property type="entry name" value="Sensor histidine kinase RcsC"/>
    <property type="match status" value="1"/>
</dbReference>
<dbReference type="PANTHER" id="PTHR45339">
    <property type="entry name" value="HYBRID SIGNAL TRANSDUCTION HISTIDINE KINASE J"/>
    <property type="match status" value="1"/>
</dbReference>
<evidence type="ECO:0000256" key="2">
    <source>
        <dbReference type="ARBA" id="ARBA00004370"/>
    </source>
</evidence>
<dbReference type="InterPro" id="IPR001789">
    <property type="entry name" value="Sig_transdc_resp-reg_receiver"/>
</dbReference>
<dbReference type="Pfam" id="PF02518">
    <property type="entry name" value="HATPase_c"/>
    <property type="match status" value="1"/>
</dbReference>
<keyword evidence="4 13" id="KW-0597">Phosphoprotein</keyword>
<keyword evidence="5" id="KW-0808">Transferase</keyword>
<evidence type="ECO:0000256" key="9">
    <source>
        <dbReference type="ARBA" id="ARBA00022840"/>
    </source>
</evidence>
<keyword evidence="12 14" id="KW-0472">Membrane</keyword>
<keyword evidence="6 14" id="KW-0812">Transmembrane</keyword>
<dbReference type="CDD" id="cd16922">
    <property type="entry name" value="HATPase_EvgS-ArcB-TorS-like"/>
    <property type="match status" value="1"/>
</dbReference>
<dbReference type="PROSITE" id="PS50109">
    <property type="entry name" value="HIS_KIN"/>
    <property type="match status" value="1"/>
</dbReference>
<dbReference type="CDD" id="cd00082">
    <property type="entry name" value="HisKA"/>
    <property type="match status" value="1"/>
</dbReference>
<evidence type="ECO:0000256" key="14">
    <source>
        <dbReference type="SAM" id="Phobius"/>
    </source>
</evidence>
<dbReference type="EC" id="2.7.13.3" evidence="3"/>
<evidence type="ECO:0000256" key="10">
    <source>
        <dbReference type="ARBA" id="ARBA00022989"/>
    </source>
</evidence>
<sequence length="681" mass="73389">MSTELQSAAVRMLTNVLGALYIALGAWFGYYRVDPAYFLTIFAVHFVLSVALLVSVMRRADWSGRRYFALCLDVIVASLAISITQDAISPFYLLYILIFISAGTRFGRGHLAFAAVVAVVAYNLVLIQLGEWQRHPFEAGFFLLLLILLPWYQASLLRQLQQARADAERANRAKSDFLSFMTHELRTPLSGVVGMASLLEETALDAEQRDYVAAIRSSGATLDALIGDVLDFSKIEAGKLVLEKIPFDPQELTREVCEILMARAREKGLDLICRVDATLPRRAHGDPLRARQILFNLLGNAIKFTDAGEVEVRLAPSAPVASLDRPHLLLEVRDTGIGIPADKLDRLFEGFTQVDASTTRRFGGTGLGLAIVGSLTLLMGGVVEVASEPGLGSRFRVRLPLLAQSADAPAKASDRRLDGISVLIVEPNATQRGFLEEILGGEGAACELVAAIDALGAGCARPEIILLGGCSVASDLPAQVTLARARFGAPIPCLALFDVGSRPVGAGGPHVAVLSRPFLPDSLVLSVLRLLGRNARSLAGPDHVATRPRSGEAVDSDLAALRVLVAEDNEIAAKVLTSFLTRLGVEHTRFRDGEAALGAALEGDYQLALVDIHMPQLDGVGFAQRMRGAQGARRLPIVALTANASEDERQRCLAAGMDDFLSKPVRPAELHRVLQTYARVE</sequence>
<dbReference type="Proteomes" id="UP000483379">
    <property type="component" value="Unassembled WGS sequence"/>
</dbReference>
<gene>
    <name evidence="17" type="ORF">G3446_02525</name>
</gene>
<feature type="modified residue" description="4-aspartylphosphate" evidence="13">
    <location>
        <position position="611"/>
    </location>
</feature>
<feature type="transmembrane region" description="Helical" evidence="14">
    <location>
        <begin position="12"/>
        <end position="30"/>
    </location>
</feature>
<dbReference type="Gene3D" id="3.40.50.2300">
    <property type="match status" value="1"/>
</dbReference>
<keyword evidence="8" id="KW-0418">Kinase</keyword>
<evidence type="ECO:0000256" key="1">
    <source>
        <dbReference type="ARBA" id="ARBA00000085"/>
    </source>
</evidence>
<evidence type="ECO:0000313" key="17">
    <source>
        <dbReference type="EMBL" id="NEV60779.1"/>
    </source>
</evidence>
<keyword evidence="18" id="KW-1185">Reference proteome</keyword>
<reference evidence="17 18" key="1">
    <citation type="submission" date="2020-02" db="EMBL/GenBank/DDBJ databases">
        <title>Genome sequences of Thiorhodococcus mannitoliphagus and Thiorhodococcus minor, purple sulfur photosynthetic bacteria in the gammaproteobacterial family, Chromatiaceae.</title>
        <authorList>
            <person name="Aviles F.A."/>
            <person name="Meyer T.E."/>
            <person name="Kyndt J.A."/>
        </authorList>
    </citation>
    <scope>NUCLEOTIDE SEQUENCE [LARGE SCALE GENOMIC DNA]</scope>
    <source>
        <strain evidence="17 18">DSM 11518</strain>
    </source>
</reference>
<dbReference type="Pfam" id="PF00512">
    <property type="entry name" value="HisKA"/>
    <property type="match status" value="1"/>
</dbReference>
<evidence type="ECO:0000256" key="6">
    <source>
        <dbReference type="ARBA" id="ARBA00022692"/>
    </source>
</evidence>
<dbReference type="InterPro" id="IPR003661">
    <property type="entry name" value="HisK_dim/P_dom"/>
</dbReference>